<reference evidence="3" key="1">
    <citation type="journal article" date="2014" name="Int. J. Syst. Evol. Microbiol.">
        <title>Complete genome sequence of Corynebacterium casei LMG S-19264T (=DSM 44701T), isolated from a smear-ripened cheese.</title>
        <authorList>
            <consortium name="US DOE Joint Genome Institute (JGI-PGF)"/>
            <person name="Walter F."/>
            <person name="Albersmeier A."/>
            <person name="Kalinowski J."/>
            <person name="Ruckert C."/>
        </authorList>
    </citation>
    <scope>NUCLEOTIDE SEQUENCE</scope>
    <source>
        <strain evidence="3">JCM 3035</strain>
    </source>
</reference>
<dbReference type="Proteomes" id="UP000637788">
    <property type="component" value="Unassembled WGS sequence"/>
</dbReference>
<evidence type="ECO:0008006" key="5">
    <source>
        <dbReference type="Google" id="ProtNLM"/>
    </source>
</evidence>
<organism evidence="3 4">
    <name type="scientific">Streptomyces flaveus</name>
    <dbReference type="NCBI Taxonomy" id="66370"/>
    <lineage>
        <taxon>Bacteria</taxon>
        <taxon>Bacillati</taxon>
        <taxon>Actinomycetota</taxon>
        <taxon>Actinomycetes</taxon>
        <taxon>Kitasatosporales</taxon>
        <taxon>Streptomycetaceae</taxon>
        <taxon>Streptomyces</taxon>
        <taxon>Streptomyces aurantiacus group</taxon>
    </lineage>
</organism>
<keyword evidence="2" id="KW-0732">Signal</keyword>
<feature type="compositionally biased region" description="Low complexity" evidence="1">
    <location>
        <begin position="1"/>
        <end position="15"/>
    </location>
</feature>
<gene>
    <name evidence="3" type="ORF">GCM10010094_40720</name>
</gene>
<dbReference type="EMBL" id="BMPQ01000009">
    <property type="protein sequence ID" value="GGK75492.1"/>
    <property type="molecule type" value="Genomic_DNA"/>
</dbReference>
<accession>A0A917QXI0</accession>
<evidence type="ECO:0000313" key="3">
    <source>
        <dbReference type="EMBL" id="GGK75492.1"/>
    </source>
</evidence>
<feature type="signal peptide" evidence="2">
    <location>
        <begin position="1"/>
        <end position="48"/>
    </location>
</feature>
<feature type="chain" id="PRO_5037024414" description="Secreted protein" evidence="2">
    <location>
        <begin position="49"/>
        <end position="102"/>
    </location>
</feature>
<evidence type="ECO:0000313" key="4">
    <source>
        <dbReference type="Proteomes" id="UP000637788"/>
    </source>
</evidence>
<reference evidence="3" key="2">
    <citation type="submission" date="2020-09" db="EMBL/GenBank/DDBJ databases">
        <authorList>
            <person name="Sun Q."/>
            <person name="Ohkuma M."/>
        </authorList>
    </citation>
    <scope>NUCLEOTIDE SEQUENCE</scope>
    <source>
        <strain evidence="3">JCM 3035</strain>
    </source>
</reference>
<evidence type="ECO:0000256" key="1">
    <source>
        <dbReference type="SAM" id="MobiDB-lite"/>
    </source>
</evidence>
<proteinExistence type="predicted"/>
<sequence length="102" mass="10311">MRSVRSVQSMRQSLRPTHSVGPKSRTAVLAVAAAVAALSAAAAAPAHAAPGDPLVTTGDVGNVRMGDADTFEDVLEHISIPFGGSGTLTHQMYDSPGAATAE</sequence>
<comment type="caution">
    <text evidence="3">The sequence shown here is derived from an EMBL/GenBank/DDBJ whole genome shotgun (WGS) entry which is preliminary data.</text>
</comment>
<name>A0A917QXI0_9ACTN</name>
<dbReference type="AlphaFoldDB" id="A0A917QXI0"/>
<evidence type="ECO:0000256" key="2">
    <source>
        <dbReference type="SAM" id="SignalP"/>
    </source>
</evidence>
<feature type="region of interest" description="Disordered" evidence="1">
    <location>
        <begin position="1"/>
        <end position="23"/>
    </location>
</feature>
<protein>
    <recommendedName>
        <fullName evidence="5">Secreted protein</fullName>
    </recommendedName>
</protein>
<dbReference type="RefSeq" id="WP_189323294.1">
    <property type="nucleotide sequence ID" value="NZ_BMPQ01000009.1"/>
</dbReference>
<keyword evidence="4" id="KW-1185">Reference proteome</keyword>